<sequence>MQSHVRPPAAKGPQIPIPDAAASWFLNAARQLGLADPQARDFARSGELPLPGLTLQLVQWQQQPVAQWLALGWLQRPLDCTPALWSELLLRANCATSAMSTCAGALDDHGNAVLVSRLQYQPYSDTRYLAAELSHLLALGESLIAGATALSSPLATGNAAAGPPPAASPATRAQAQAAMAQTWHRPLLEQVLRHLGIAPPPEAPETVGVIRLNGRALEIIADSDQRHLLVSTAIDAPLHGSDQRELALRANLQLMTLTGCAIALAPQGACLQARWDSQGLDAQAFVDWLLDFAAFAESFATPSAPETTPTRTQLRNPTWS</sequence>
<dbReference type="GO" id="GO:0030254">
    <property type="term" value="P:protein secretion by the type III secretion system"/>
    <property type="evidence" value="ECO:0007669"/>
    <property type="project" value="InterPro"/>
</dbReference>
<gene>
    <name evidence="1" type="ORF">HX845_31260</name>
</gene>
<dbReference type="Proteomes" id="UP000517547">
    <property type="component" value="Unassembled WGS sequence"/>
</dbReference>
<name>A0A7Y7Y5T7_9PSED</name>
<dbReference type="InterPro" id="IPR010261">
    <property type="entry name" value="Tir_chaperone"/>
</dbReference>
<dbReference type="RefSeq" id="WP_017126710.1">
    <property type="nucleotide sequence ID" value="NZ_JACAQE010000012.1"/>
</dbReference>
<reference evidence="1 2" key="1">
    <citation type="submission" date="2020-04" db="EMBL/GenBank/DDBJ databases">
        <title>Molecular characterization of pseudomonads from Agaricus bisporus reveal novel blotch 2 pathogens in Western Europe.</title>
        <authorList>
            <person name="Taparia T."/>
            <person name="Krijger M."/>
            <person name="Haynes E."/>
            <person name="Elpinstone J.G."/>
            <person name="Noble R."/>
            <person name="Van Der Wolf J."/>
        </authorList>
    </citation>
    <scope>NUCLEOTIDE SEQUENCE [LARGE SCALE GENOMIC DNA]</scope>
    <source>
        <strain evidence="1 2">IPO3738</strain>
    </source>
</reference>
<evidence type="ECO:0000313" key="2">
    <source>
        <dbReference type="Proteomes" id="UP000517547"/>
    </source>
</evidence>
<dbReference type="Gene3D" id="3.30.1460.10">
    <property type="match status" value="1"/>
</dbReference>
<dbReference type="SUPFAM" id="SSF69635">
    <property type="entry name" value="Type III secretory system chaperone-like"/>
    <property type="match status" value="1"/>
</dbReference>
<protein>
    <submittedName>
        <fullName evidence="1">Type III secretion system chaperone</fullName>
    </submittedName>
</protein>
<comment type="caution">
    <text evidence="1">The sequence shown here is derived from an EMBL/GenBank/DDBJ whole genome shotgun (WGS) entry which is preliminary data.</text>
</comment>
<accession>A0A7Y7Y5T7</accession>
<dbReference type="EMBL" id="JACAQE010000012">
    <property type="protein sequence ID" value="NWC18171.1"/>
    <property type="molecule type" value="Genomic_DNA"/>
</dbReference>
<evidence type="ECO:0000313" key="1">
    <source>
        <dbReference type="EMBL" id="NWC18171.1"/>
    </source>
</evidence>
<dbReference type="Pfam" id="PF05932">
    <property type="entry name" value="CesT"/>
    <property type="match status" value="1"/>
</dbReference>
<dbReference type="AlphaFoldDB" id="A0A7Y7Y5T7"/>
<organism evidence="1 2">
    <name type="scientific">Pseudomonas gingeri</name>
    <dbReference type="NCBI Taxonomy" id="117681"/>
    <lineage>
        <taxon>Bacteria</taxon>
        <taxon>Pseudomonadati</taxon>
        <taxon>Pseudomonadota</taxon>
        <taxon>Gammaproteobacteria</taxon>
        <taxon>Pseudomonadales</taxon>
        <taxon>Pseudomonadaceae</taxon>
        <taxon>Pseudomonas</taxon>
    </lineage>
</organism>
<proteinExistence type="predicted"/>
<dbReference type="CDD" id="cd16364">
    <property type="entry name" value="T3SC_I-like"/>
    <property type="match status" value="1"/>
</dbReference>